<gene>
    <name evidence="2" type="ORF">H9622_07270</name>
</gene>
<name>A0ABR8X2H2_9MICO</name>
<feature type="region of interest" description="Disordered" evidence="1">
    <location>
        <begin position="29"/>
        <end position="50"/>
    </location>
</feature>
<organism evidence="2 3">
    <name type="scientific">Microbacterium gallinarum</name>
    <dbReference type="NCBI Taxonomy" id="2762209"/>
    <lineage>
        <taxon>Bacteria</taxon>
        <taxon>Bacillati</taxon>
        <taxon>Actinomycetota</taxon>
        <taxon>Actinomycetes</taxon>
        <taxon>Micrococcales</taxon>
        <taxon>Microbacteriaceae</taxon>
        <taxon>Microbacterium</taxon>
    </lineage>
</organism>
<comment type="caution">
    <text evidence="2">The sequence shown here is derived from an EMBL/GenBank/DDBJ whole genome shotgun (WGS) entry which is preliminary data.</text>
</comment>
<evidence type="ECO:0000313" key="3">
    <source>
        <dbReference type="Proteomes" id="UP000602532"/>
    </source>
</evidence>
<accession>A0ABR8X2H2</accession>
<reference evidence="2 3" key="1">
    <citation type="submission" date="2020-08" db="EMBL/GenBank/DDBJ databases">
        <title>A Genomic Blueprint of the Chicken Gut Microbiome.</title>
        <authorList>
            <person name="Gilroy R."/>
            <person name="Ravi A."/>
            <person name="Getino M."/>
            <person name="Pursley I."/>
            <person name="Horton D.L."/>
            <person name="Alikhan N.-F."/>
            <person name="Baker D."/>
            <person name="Gharbi K."/>
            <person name="Hall N."/>
            <person name="Watson M."/>
            <person name="Adriaenssens E.M."/>
            <person name="Foster-Nyarko E."/>
            <person name="Jarju S."/>
            <person name="Secka A."/>
            <person name="Antonio M."/>
            <person name="Oren A."/>
            <person name="Chaudhuri R."/>
            <person name="La Ragione R.M."/>
            <person name="Hildebrand F."/>
            <person name="Pallen M.J."/>
        </authorList>
    </citation>
    <scope>NUCLEOTIDE SEQUENCE [LARGE SCALE GENOMIC DNA]</scope>
    <source>
        <strain evidence="2 3">Sa1CUA4</strain>
    </source>
</reference>
<protein>
    <submittedName>
        <fullName evidence="2">Uncharacterized protein</fullName>
    </submittedName>
</protein>
<dbReference type="Proteomes" id="UP000602532">
    <property type="component" value="Unassembled WGS sequence"/>
</dbReference>
<evidence type="ECO:0000313" key="2">
    <source>
        <dbReference type="EMBL" id="MBD8023392.1"/>
    </source>
</evidence>
<evidence type="ECO:0000256" key="1">
    <source>
        <dbReference type="SAM" id="MobiDB-lite"/>
    </source>
</evidence>
<keyword evidence="3" id="KW-1185">Reference proteome</keyword>
<sequence length="75" mass="7337">MCLPWEAARAAAASEAIGLTPVLTGATFDSRNGGDAGDTPGRGIRLPGVSDTISDFATRPVVAAGAGARPALGEG</sequence>
<dbReference type="EMBL" id="JACSPM010000002">
    <property type="protein sequence ID" value="MBD8023392.1"/>
    <property type="molecule type" value="Genomic_DNA"/>
</dbReference>
<proteinExistence type="predicted"/>
<dbReference type="RefSeq" id="WP_191765744.1">
    <property type="nucleotide sequence ID" value="NZ_JACSPM010000002.1"/>
</dbReference>